<dbReference type="InterPro" id="IPR009875">
    <property type="entry name" value="PilZ_domain"/>
</dbReference>
<dbReference type="SUPFAM" id="SSF141371">
    <property type="entry name" value="PilZ domain-like"/>
    <property type="match status" value="1"/>
</dbReference>
<gene>
    <name evidence="2" type="ORF">DB32_006671</name>
</gene>
<name>A0A0F6YL66_9BACT</name>
<proteinExistence type="predicted"/>
<accession>A0A0F6YL66</accession>
<keyword evidence="3" id="KW-1185">Reference proteome</keyword>
<dbReference type="EMBL" id="CP011125">
    <property type="protein sequence ID" value="AKF09522.1"/>
    <property type="molecule type" value="Genomic_DNA"/>
</dbReference>
<reference evidence="2 3" key="1">
    <citation type="submission" date="2015-03" db="EMBL/GenBank/DDBJ databases">
        <title>Genome assembly of Sandaracinus amylolyticus DSM 53668.</title>
        <authorList>
            <person name="Sharma G."/>
            <person name="Subramanian S."/>
        </authorList>
    </citation>
    <scope>NUCLEOTIDE SEQUENCE [LARGE SCALE GENOMIC DNA]</scope>
    <source>
        <strain evidence="2 3">DSM 53668</strain>
    </source>
</reference>
<evidence type="ECO:0000313" key="2">
    <source>
        <dbReference type="EMBL" id="AKF09522.1"/>
    </source>
</evidence>
<dbReference type="Gene3D" id="2.40.10.220">
    <property type="entry name" value="predicted glycosyltransferase like domains"/>
    <property type="match status" value="1"/>
</dbReference>
<dbReference type="KEGG" id="samy:DB32_006671"/>
<evidence type="ECO:0000259" key="1">
    <source>
        <dbReference type="Pfam" id="PF07238"/>
    </source>
</evidence>
<feature type="domain" description="PilZ" evidence="1">
    <location>
        <begin position="3"/>
        <end position="72"/>
    </location>
</feature>
<organism evidence="2 3">
    <name type="scientific">Sandaracinus amylolyticus</name>
    <dbReference type="NCBI Taxonomy" id="927083"/>
    <lineage>
        <taxon>Bacteria</taxon>
        <taxon>Pseudomonadati</taxon>
        <taxon>Myxococcota</taxon>
        <taxon>Polyangia</taxon>
        <taxon>Polyangiales</taxon>
        <taxon>Sandaracinaceae</taxon>
        <taxon>Sandaracinus</taxon>
    </lineage>
</organism>
<dbReference type="Proteomes" id="UP000034883">
    <property type="component" value="Chromosome"/>
</dbReference>
<dbReference type="Pfam" id="PF07238">
    <property type="entry name" value="PilZ"/>
    <property type="match status" value="1"/>
</dbReference>
<sequence>MILKHPDGESAGVTQNVSLGGALIEIKDRVTFGAEVRLRLRLAPLKEDAEIPATVRWIKDGLVGVQFGSLRAKEVWAFNQMFKDAPKV</sequence>
<protein>
    <recommendedName>
        <fullName evidence="1">PilZ domain-containing protein</fullName>
    </recommendedName>
</protein>
<dbReference type="GO" id="GO:0035438">
    <property type="term" value="F:cyclic-di-GMP binding"/>
    <property type="evidence" value="ECO:0007669"/>
    <property type="project" value="InterPro"/>
</dbReference>
<evidence type="ECO:0000313" key="3">
    <source>
        <dbReference type="Proteomes" id="UP000034883"/>
    </source>
</evidence>
<dbReference type="STRING" id="927083.DB32_006671"/>
<dbReference type="AlphaFoldDB" id="A0A0F6YL66"/>